<keyword evidence="2" id="KW-0732">Signal</keyword>
<evidence type="ECO:0000313" key="4">
    <source>
        <dbReference type="Proteomes" id="UP000319817"/>
    </source>
</evidence>
<organism evidence="3 4">
    <name type="scientific">Stieleria marina</name>
    <dbReference type="NCBI Taxonomy" id="1930275"/>
    <lineage>
        <taxon>Bacteria</taxon>
        <taxon>Pseudomonadati</taxon>
        <taxon>Planctomycetota</taxon>
        <taxon>Planctomycetia</taxon>
        <taxon>Pirellulales</taxon>
        <taxon>Pirellulaceae</taxon>
        <taxon>Stieleria</taxon>
    </lineage>
</organism>
<accession>A0A517P2W9</accession>
<feature type="signal peptide" evidence="2">
    <location>
        <begin position="1"/>
        <end position="27"/>
    </location>
</feature>
<gene>
    <name evidence="3" type="ORF">K239x_57400</name>
</gene>
<dbReference type="Proteomes" id="UP000319817">
    <property type="component" value="Chromosome"/>
</dbReference>
<evidence type="ECO:0000256" key="1">
    <source>
        <dbReference type="SAM" id="MobiDB-lite"/>
    </source>
</evidence>
<evidence type="ECO:0000256" key="2">
    <source>
        <dbReference type="SAM" id="SignalP"/>
    </source>
</evidence>
<dbReference type="AlphaFoldDB" id="A0A517P2W9"/>
<feature type="compositionally biased region" description="Acidic residues" evidence="1">
    <location>
        <begin position="483"/>
        <end position="502"/>
    </location>
</feature>
<sequence length="635" mass="70318" precursor="true">MNATSACQMIFRLCCIAVGTCCLTASAAAQVSESERQILVSSLRDSAAIFNLDQLDAIDDAKELVKQRSDELIEYVNQNSADVNRDRWLDYLDLDPLLTLIADDESYAKIYRESIAVKHRLYGTAEGLELSRFRALRSAVDRLIPALKYSKKKAYAKLLSKKLNNDAEELEEMEPIPTLKQLTKATELLDLLSETKQTSGTKDVLRRNFGQPNVSIWVGEDVIRRVVSRPVNQTESVIDCILGTSINGKATLTGNVTADVFPMQGAVGLNVSMTGQVISRNRGYHKPVNLITSGYGDVTASRTLYISEAGISMEPTHAQAWLRTEINSINHRFRIVRRIARRKAAESKPIAERIAVEKLRRKVGESFADQVAQAGNVQIPDVMEKARPVLQRLDIPEPARMIGSTDNSVYLHSIVQRADQLAAPNAAPPIHQSYDAAIQIHETAINNTVGYLLAGRTITQQQIDQLLAQAGRAPQTSNQSVSESDDKDEADDDDEEEEEPFEIDFAQSRPIIFEARDGKVRLGISGTRFAQGKRVLKKAVEIAATYVPGTTADGAVLLVREGDVEIKFPGTKRLSVSQTATKRAIEKNFQNVFPETLLHQPIVLPQTIKAEALRGQVYRPRMIDSQDGWLTVALQ</sequence>
<dbReference type="EMBL" id="CP036526">
    <property type="protein sequence ID" value="QDT13720.1"/>
    <property type="molecule type" value="Genomic_DNA"/>
</dbReference>
<keyword evidence="4" id="KW-1185">Reference proteome</keyword>
<reference evidence="3 4" key="1">
    <citation type="submission" date="2019-02" db="EMBL/GenBank/DDBJ databases">
        <title>Deep-cultivation of Planctomycetes and their phenomic and genomic characterization uncovers novel biology.</title>
        <authorList>
            <person name="Wiegand S."/>
            <person name="Jogler M."/>
            <person name="Boedeker C."/>
            <person name="Pinto D."/>
            <person name="Vollmers J."/>
            <person name="Rivas-Marin E."/>
            <person name="Kohn T."/>
            <person name="Peeters S.H."/>
            <person name="Heuer A."/>
            <person name="Rast P."/>
            <person name="Oberbeckmann S."/>
            <person name="Bunk B."/>
            <person name="Jeske O."/>
            <person name="Meyerdierks A."/>
            <person name="Storesund J.E."/>
            <person name="Kallscheuer N."/>
            <person name="Luecker S."/>
            <person name="Lage O.M."/>
            <person name="Pohl T."/>
            <person name="Merkel B.J."/>
            <person name="Hornburger P."/>
            <person name="Mueller R.-W."/>
            <person name="Bruemmer F."/>
            <person name="Labrenz M."/>
            <person name="Spormann A.M."/>
            <person name="Op den Camp H."/>
            <person name="Overmann J."/>
            <person name="Amann R."/>
            <person name="Jetten M.S.M."/>
            <person name="Mascher T."/>
            <person name="Medema M.H."/>
            <person name="Devos D.P."/>
            <person name="Kaster A.-K."/>
            <person name="Ovreas L."/>
            <person name="Rohde M."/>
            <person name="Galperin M.Y."/>
            <person name="Jogler C."/>
        </authorList>
    </citation>
    <scope>NUCLEOTIDE SEQUENCE [LARGE SCALE GENOMIC DNA]</scope>
    <source>
        <strain evidence="3 4">K23_9</strain>
    </source>
</reference>
<protein>
    <recommendedName>
        <fullName evidence="5">Secreted protein</fullName>
    </recommendedName>
</protein>
<evidence type="ECO:0000313" key="3">
    <source>
        <dbReference type="EMBL" id="QDT13720.1"/>
    </source>
</evidence>
<evidence type="ECO:0008006" key="5">
    <source>
        <dbReference type="Google" id="ProtNLM"/>
    </source>
</evidence>
<feature type="chain" id="PRO_5021718259" description="Secreted protein" evidence="2">
    <location>
        <begin position="28"/>
        <end position="635"/>
    </location>
</feature>
<name>A0A517P2W9_9BACT</name>
<feature type="region of interest" description="Disordered" evidence="1">
    <location>
        <begin position="469"/>
        <end position="503"/>
    </location>
</feature>
<proteinExistence type="predicted"/>